<dbReference type="UniPathway" id="UPA00138"/>
<comment type="pathway">
    <text evidence="3">Carbohydrate biosynthesis; gluconeogenesis.</text>
</comment>
<dbReference type="GO" id="GO:0019563">
    <property type="term" value="P:glycerol catabolic process"/>
    <property type="evidence" value="ECO:0007669"/>
    <property type="project" value="TreeGrafter"/>
</dbReference>
<dbReference type="Gene3D" id="3.20.20.70">
    <property type="entry name" value="Aldolase class I"/>
    <property type="match status" value="1"/>
</dbReference>
<comment type="similarity">
    <text evidence="1 3">Belongs to the triosephosphate isomerase family.</text>
</comment>
<protein>
    <recommendedName>
        <fullName evidence="3">Triosephosphate isomerase</fullName>
        <ecNumber evidence="3">5.3.1.1</ecNumber>
    </recommendedName>
</protein>
<comment type="subcellular location">
    <subcellularLocation>
        <location evidence="3">Cytoplasm</location>
    </subcellularLocation>
</comment>
<evidence type="ECO:0000256" key="2">
    <source>
        <dbReference type="ARBA" id="ARBA00023235"/>
    </source>
</evidence>
<evidence type="ECO:0000256" key="1">
    <source>
        <dbReference type="ARBA" id="ARBA00007422"/>
    </source>
</evidence>
<dbReference type="Proteomes" id="UP000179237">
    <property type="component" value="Unassembled WGS sequence"/>
</dbReference>
<keyword evidence="3" id="KW-0312">Gluconeogenesis</keyword>
<gene>
    <name evidence="4" type="ORF">A2572_02035</name>
</gene>
<comment type="caution">
    <text evidence="4">The sequence shown here is derived from an EMBL/GenBank/DDBJ whole genome shotgun (WGS) entry which is preliminary data.</text>
</comment>
<dbReference type="GO" id="GO:0005829">
    <property type="term" value="C:cytosol"/>
    <property type="evidence" value="ECO:0007669"/>
    <property type="project" value="TreeGrafter"/>
</dbReference>
<comment type="subunit">
    <text evidence="3">Homodimer.</text>
</comment>
<accession>A0A1F5FTB6</accession>
<keyword evidence="3" id="KW-0963">Cytoplasm</keyword>
<evidence type="ECO:0000313" key="4">
    <source>
        <dbReference type="EMBL" id="OGD82858.1"/>
    </source>
</evidence>
<name>A0A1F5FTB6_9BACT</name>
<evidence type="ECO:0000313" key="5">
    <source>
        <dbReference type="Proteomes" id="UP000179237"/>
    </source>
</evidence>
<comment type="pathway">
    <text evidence="3">Carbohydrate degradation; glycolysis; D-glyceraldehyde 3-phosphate from glycerone phosphate: step 1/1.</text>
</comment>
<dbReference type="EC" id="5.3.1.1" evidence="3"/>
<dbReference type="InterPro" id="IPR013785">
    <property type="entry name" value="Aldolase_TIM"/>
</dbReference>
<dbReference type="PROSITE" id="PS51440">
    <property type="entry name" value="TIM_2"/>
    <property type="match status" value="1"/>
</dbReference>
<dbReference type="UniPathway" id="UPA00109">
    <property type="reaction ID" value="UER00189"/>
</dbReference>
<dbReference type="GO" id="GO:0006094">
    <property type="term" value="P:gluconeogenesis"/>
    <property type="evidence" value="ECO:0007669"/>
    <property type="project" value="UniProtKB-UniPathway"/>
</dbReference>
<dbReference type="SUPFAM" id="SSF51351">
    <property type="entry name" value="Triosephosphate isomerase (TIM)"/>
    <property type="match status" value="1"/>
</dbReference>
<dbReference type="GO" id="GO:0046166">
    <property type="term" value="P:glyceraldehyde-3-phosphate biosynthetic process"/>
    <property type="evidence" value="ECO:0007669"/>
    <property type="project" value="TreeGrafter"/>
</dbReference>
<dbReference type="PANTHER" id="PTHR21139:SF42">
    <property type="entry name" value="TRIOSEPHOSPHATE ISOMERASE"/>
    <property type="match status" value="1"/>
</dbReference>
<organism evidence="4 5">
    <name type="scientific">Candidatus Collierbacteria bacterium RIFOXYD1_FULL_40_9</name>
    <dbReference type="NCBI Taxonomy" id="1817731"/>
    <lineage>
        <taxon>Bacteria</taxon>
        <taxon>Candidatus Collieribacteriota</taxon>
    </lineage>
</organism>
<sequence length="236" mass="25813">MLVIITTVKYIVGNWKSNQNLTQSFLWLDDLIALKPKITPDKKVILCLPFTDIATFNQKLNESGLPIEVAAQNVSHMAPGKHTGEINAQMLSELVSYCIVGHHERRADFAETSDVVATKASFLLENSITPIICLDKPYLDQQIKSLFTQGVEVSKCIFVYEPASAIGTGNSIDPKDANHVAHQISFLTDYLSPVLYGGSVSPDNIKSYMDEPNISGVLVGTDSLNPTLFADIINAT</sequence>
<dbReference type="GO" id="GO:0004807">
    <property type="term" value="F:triose-phosphate isomerase activity"/>
    <property type="evidence" value="ECO:0007669"/>
    <property type="project" value="UniProtKB-EC"/>
</dbReference>
<keyword evidence="3" id="KW-0324">Glycolysis</keyword>
<dbReference type="Pfam" id="PF00121">
    <property type="entry name" value="TIM"/>
    <property type="match status" value="1"/>
</dbReference>
<dbReference type="CDD" id="cd00311">
    <property type="entry name" value="TIM"/>
    <property type="match status" value="1"/>
</dbReference>
<dbReference type="GO" id="GO:0006096">
    <property type="term" value="P:glycolytic process"/>
    <property type="evidence" value="ECO:0007669"/>
    <property type="project" value="UniProtKB-UniPathway"/>
</dbReference>
<comment type="catalytic activity">
    <reaction evidence="3">
        <text>D-glyceraldehyde 3-phosphate = dihydroxyacetone phosphate</text>
        <dbReference type="Rhea" id="RHEA:18585"/>
        <dbReference type="ChEBI" id="CHEBI:57642"/>
        <dbReference type="ChEBI" id="CHEBI:59776"/>
        <dbReference type="EC" id="5.3.1.1"/>
    </reaction>
</comment>
<evidence type="ECO:0000256" key="3">
    <source>
        <dbReference type="RuleBase" id="RU363013"/>
    </source>
</evidence>
<dbReference type="PANTHER" id="PTHR21139">
    <property type="entry name" value="TRIOSEPHOSPHATE ISOMERASE"/>
    <property type="match status" value="1"/>
</dbReference>
<dbReference type="InterPro" id="IPR000652">
    <property type="entry name" value="Triosephosphate_isomerase"/>
</dbReference>
<keyword evidence="2 3" id="KW-0413">Isomerase</keyword>
<proteinExistence type="inferred from homology"/>
<reference evidence="4 5" key="1">
    <citation type="journal article" date="2016" name="Nat. Commun.">
        <title>Thousands of microbial genomes shed light on interconnected biogeochemical processes in an aquifer system.</title>
        <authorList>
            <person name="Anantharaman K."/>
            <person name="Brown C.T."/>
            <person name="Hug L.A."/>
            <person name="Sharon I."/>
            <person name="Castelle C.J."/>
            <person name="Probst A.J."/>
            <person name="Thomas B.C."/>
            <person name="Singh A."/>
            <person name="Wilkins M.J."/>
            <person name="Karaoz U."/>
            <person name="Brodie E.L."/>
            <person name="Williams K.H."/>
            <person name="Hubbard S.S."/>
            <person name="Banfield J.F."/>
        </authorList>
    </citation>
    <scope>NUCLEOTIDE SEQUENCE [LARGE SCALE GENOMIC DNA]</scope>
</reference>
<dbReference type="EMBL" id="MFAQ01000037">
    <property type="protein sequence ID" value="OGD82858.1"/>
    <property type="molecule type" value="Genomic_DNA"/>
</dbReference>
<dbReference type="InterPro" id="IPR035990">
    <property type="entry name" value="TIM_sf"/>
</dbReference>
<dbReference type="AlphaFoldDB" id="A0A1F5FTB6"/>